<evidence type="ECO:0000256" key="1">
    <source>
        <dbReference type="SAM" id="MobiDB-lite"/>
    </source>
</evidence>
<gene>
    <name evidence="2" type="ORF">DPMN_157012</name>
</gene>
<organism evidence="2 3">
    <name type="scientific">Dreissena polymorpha</name>
    <name type="common">Zebra mussel</name>
    <name type="synonym">Mytilus polymorpha</name>
    <dbReference type="NCBI Taxonomy" id="45954"/>
    <lineage>
        <taxon>Eukaryota</taxon>
        <taxon>Metazoa</taxon>
        <taxon>Spiralia</taxon>
        <taxon>Lophotrochozoa</taxon>
        <taxon>Mollusca</taxon>
        <taxon>Bivalvia</taxon>
        <taxon>Autobranchia</taxon>
        <taxon>Heteroconchia</taxon>
        <taxon>Euheterodonta</taxon>
        <taxon>Imparidentia</taxon>
        <taxon>Neoheterodontei</taxon>
        <taxon>Myida</taxon>
        <taxon>Dreissenoidea</taxon>
        <taxon>Dreissenidae</taxon>
        <taxon>Dreissena</taxon>
    </lineage>
</organism>
<comment type="caution">
    <text evidence="2">The sequence shown here is derived from an EMBL/GenBank/DDBJ whole genome shotgun (WGS) entry which is preliminary data.</text>
</comment>
<dbReference type="AlphaFoldDB" id="A0A9D4FU78"/>
<reference evidence="2" key="2">
    <citation type="submission" date="2020-11" db="EMBL/GenBank/DDBJ databases">
        <authorList>
            <person name="McCartney M.A."/>
            <person name="Auch B."/>
            <person name="Kono T."/>
            <person name="Mallez S."/>
            <person name="Becker A."/>
            <person name="Gohl D.M."/>
            <person name="Silverstein K.A.T."/>
            <person name="Koren S."/>
            <person name="Bechman K.B."/>
            <person name="Herman A."/>
            <person name="Abrahante J.E."/>
            <person name="Garbe J."/>
        </authorList>
    </citation>
    <scope>NUCLEOTIDE SEQUENCE</scope>
    <source>
        <strain evidence="2">Duluth1</strain>
        <tissue evidence="2">Whole animal</tissue>
    </source>
</reference>
<feature type="compositionally biased region" description="Acidic residues" evidence="1">
    <location>
        <begin position="30"/>
        <end position="74"/>
    </location>
</feature>
<keyword evidence="3" id="KW-1185">Reference proteome</keyword>
<name>A0A9D4FU78_DREPO</name>
<accession>A0A9D4FU78</accession>
<evidence type="ECO:0000313" key="3">
    <source>
        <dbReference type="Proteomes" id="UP000828390"/>
    </source>
</evidence>
<reference evidence="2" key="1">
    <citation type="journal article" date="2019" name="bioRxiv">
        <title>The Genome of the Zebra Mussel, Dreissena polymorpha: A Resource for Invasive Species Research.</title>
        <authorList>
            <person name="McCartney M.A."/>
            <person name="Auch B."/>
            <person name="Kono T."/>
            <person name="Mallez S."/>
            <person name="Zhang Y."/>
            <person name="Obille A."/>
            <person name="Becker A."/>
            <person name="Abrahante J.E."/>
            <person name="Garbe J."/>
            <person name="Badalamenti J.P."/>
            <person name="Herman A."/>
            <person name="Mangelson H."/>
            <person name="Liachko I."/>
            <person name="Sullivan S."/>
            <person name="Sone E.D."/>
            <person name="Koren S."/>
            <person name="Silverstein K.A.T."/>
            <person name="Beckman K.B."/>
            <person name="Gohl D.M."/>
        </authorList>
    </citation>
    <scope>NUCLEOTIDE SEQUENCE</scope>
    <source>
        <strain evidence="2">Duluth1</strain>
        <tissue evidence="2">Whole animal</tissue>
    </source>
</reference>
<protein>
    <submittedName>
        <fullName evidence="2">Uncharacterized protein</fullName>
    </submittedName>
</protein>
<dbReference type="Proteomes" id="UP000828390">
    <property type="component" value="Unassembled WGS sequence"/>
</dbReference>
<proteinExistence type="predicted"/>
<feature type="region of interest" description="Disordered" evidence="1">
    <location>
        <begin position="15"/>
        <end position="84"/>
    </location>
</feature>
<dbReference type="EMBL" id="JAIWYP010000007">
    <property type="protein sequence ID" value="KAH3803308.1"/>
    <property type="molecule type" value="Genomic_DNA"/>
</dbReference>
<evidence type="ECO:0000313" key="2">
    <source>
        <dbReference type="EMBL" id="KAH3803308.1"/>
    </source>
</evidence>
<sequence length="145" mass="16791">MAARNCNVEVVHNHTFVNDNDVDGYGGGGGDDDNDDDDDNYDDDADDDDEEEEEEEDKEEEEEEDDDEDDDDDNNQNNNQNFKLHFISQIMWDRRNQDRIMEQIRTEGETSNDTSVEMGAQGTWTTWNTTRWEIPDSVFGPLVSR</sequence>